<feature type="region of interest" description="Disordered" evidence="1">
    <location>
        <begin position="1"/>
        <end position="77"/>
    </location>
</feature>
<organism evidence="2 3">
    <name type="scientific">Frankia canadensis</name>
    <dbReference type="NCBI Taxonomy" id="1836972"/>
    <lineage>
        <taxon>Bacteria</taxon>
        <taxon>Bacillati</taxon>
        <taxon>Actinomycetota</taxon>
        <taxon>Actinomycetes</taxon>
        <taxon>Frankiales</taxon>
        <taxon>Frankiaceae</taxon>
        <taxon>Frankia</taxon>
    </lineage>
</organism>
<feature type="compositionally biased region" description="Basic and acidic residues" evidence="1">
    <location>
        <begin position="152"/>
        <end position="164"/>
    </location>
</feature>
<evidence type="ECO:0000256" key="1">
    <source>
        <dbReference type="SAM" id="MobiDB-lite"/>
    </source>
</evidence>
<proteinExistence type="predicted"/>
<gene>
    <name evidence="2" type="ORF">FRACA_430008</name>
</gene>
<keyword evidence="3" id="KW-1185">Reference proteome</keyword>
<reference evidence="2 3" key="1">
    <citation type="submission" date="2017-06" db="EMBL/GenBank/DDBJ databases">
        <authorList>
            <person name="Kim H.J."/>
            <person name="Triplett B.A."/>
        </authorList>
    </citation>
    <scope>NUCLEOTIDE SEQUENCE [LARGE SCALE GENOMIC DNA]</scope>
    <source>
        <strain evidence="2">FRACA_ARgP5</strain>
    </source>
</reference>
<evidence type="ECO:0000313" key="2">
    <source>
        <dbReference type="EMBL" id="SNQ50265.1"/>
    </source>
</evidence>
<name>A0A2I2KX73_9ACTN</name>
<sequence>MRSPDGGMRGRHSRVADALAAGQGTGRGLDDDGGPVGGEQPPRGDRAMCSLSVDQTGATRSGRACPPSPGTPSPVPNQNRYRYRFCPICSGGSIAATCLNRTESSLFVHGSPRTRIDSCPILVLGPPLSVTHQAAHRRAEHGLLAGRPGSHRVPDRAHSPDDRPGAAPAMPLRDGRRS</sequence>
<dbReference type="EMBL" id="FZMO01000368">
    <property type="protein sequence ID" value="SNQ50265.1"/>
    <property type="molecule type" value="Genomic_DNA"/>
</dbReference>
<feature type="compositionally biased region" description="Pro residues" evidence="1">
    <location>
        <begin position="66"/>
        <end position="75"/>
    </location>
</feature>
<accession>A0A2I2KX73</accession>
<feature type="region of interest" description="Disordered" evidence="1">
    <location>
        <begin position="142"/>
        <end position="178"/>
    </location>
</feature>
<dbReference type="Proteomes" id="UP000234331">
    <property type="component" value="Unassembled WGS sequence"/>
</dbReference>
<evidence type="ECO:0000313" key="3">
    <source>
        <dbReference type="Proteomes" id="UP000234331"/>
    </source>
</evidence>
<dbReference type="AlphaFoldDB" id="A0A2I2KX73"/>
<protein>
    <submittedName>
        <fullName evidence="2">Uncharacterized protein</fullName>
    </submittedName>
</protein>